<feature type="non-terminal residue" evidence="2">
    <location>
        <position position="244"/>
    </location>
</feature>
<dbReference type="OMA" id="VVWRHIK"/>
<name>V3ZMT8_LOTGI</name>
<dbReference type="AlphaFoldDB" id="V3ZMT8"/>
<accession>V3ZMT8</accession>
<dbReference type="CTD" id="20230235"/>
<evidence type="ECO:0000313" key="3">
    <source>
        <dbReference type="Proteomes" id="UP000030746"/>
    </source>
</evidence>
<keyword evidence="3" id="KW-1185">Reference proteome</keyword>
<feature type="transmembrane region" description="Helical" evidence="1">
    <location>
        <begin position="57"/>
        <end position="76"/>
    </location>
</feature>
<dbReference type="HOGENOM" id="CLU_076617_0_1_1"/>
<dbReference type="GeneID" id="20230235"/>
<dbReference type="EMBL" id="KB203274">
    <property type="protein sequence ID" value="ESO85632.1"/>
    <property type="molecule type" value="Genomic_DNA"/>
</dbReference>
<feature type="transmembrane region" description="Helical" evidence="1">
    <location>
        <begin position="82"/>
        <end position="104"/>
    </location>
</feature>
<evidence type="ECO:0000313" key="2">
    <source>
        <dbReference type="EMBL" id="ESO85632.1"/>
    </source>
</evidence>
<organism evidence="2 3">
    <name type="scientific">Lottia gigantea</name>
    <name type="common">Giant owl limpet</name>
    <dbReference type="NCBI Taxonomy" id="225164"/>
    <lineage>
        <taxon>Eukaryota</taxon>
        <taxon>Metazoa</taxon>
        <taxon>Spiralia</taxon>
        <taxon>Lophotrochozoa</taxon>
        <taxon>Mollusca</taxon>
        <taxon>Gastropoda</taxon>
        <taxon>Patellogastropoda</taxon>
        <taxon>Lottioidea</taxon>
        <taxon>Lottiidae</taxon>
        <taxon>Lottia</taxon>
    </lineage>
</organism>
<feature type="non-terminal residue" evidence="2">
    <location>
        <position position="1"/>
    </location>
</feature>
<feature type="transmembrane region" description="Helical" evidence="1">
    <location>
        <begin position="192"/>
        <end position="211"/>
    </location>
</feature>
<gene>
    <name evidence="2" type="ORF">LOTGIDRAFT_107555</name>
</gene>
<protein>
    <submittedName>
        <fullName evidence="2">Uncharacterized protein</fullName>
    </submittedName>
</protein>
<keyword evidence="1" id="KW-0472">Membrane</keyword>
<feature type="transmembrane region" description="Helical" evidence="1">
    <location>
        <begin position="17"/>
        <end position="36"/>
    </location>
</feature>
<feature type="transmembrane region" description="Helical" evidence="1">
    <location>
        <begin position="164"/>
        <end position="183"/>
    </location>
</feature>
<proteinExistence type="predicted"/>
<dbReference type="KEGG" id="lgi:LOTGIDRAFT_107555"/>
<feature type="transmembrane region" description="Helical" evidence="1">
    <location>
        <begin position="125"/>
        <end position="158"/>
    </location>
</feature>
<dbReference type="Proteomes" id="UP000030746">
    <property type="component" value="Unassembled WGS sequence"/>
</dbReference>
<feature type="transmembrane region" description="Helical" evidence="1">
    <location>
        <begin position="223"/>
        <end position="241"/>
    </location>
</feature>
<reference evidence="2 3" key="1">
    <citation type="journal article" date="2013" name="Nature">
        <title>Insights into bilaterian evolution from three spiralian genomes.</title>
        <authorList>
            <person name="Simakov O."/>
            <person name="Marletaz F."/>
            <person name="Cho S.J."/>
            <person name="Edsinger-Gonzales E."/>
            <person name="Havlak P."/>
            <person name="Hellsten U."/>
            <person name="Kuo D.H."/>
            <person name="Larsson T."/>
            <person name="Lv J."/>
            <person name="Arendt D."/>
            <person name="Savage R."/>
            <person name="Osoegawa K."/>
            <person name="de Jong P."/>
            <person name="Grimwood J."/>
            <person name="Chapman J.A."/>
            <person name="Shapiro H."/>
            <person name="Aerts A."/>
            <person name="Otillar R.P."/>
            <person name="Terry A.Y."/>
            <person name="Boore J.L."/>
            <person name="Grigoriev I.V."/>
            <person name="Lindberg D.R."/>
            <person name="Seaver E.C."/>
            <person name="Weisblat D.A."/>
            <person name="Putnam N.H."/>
            <person name="Rokhsar D.S."/>
        </authorList>
    </citation>
    <scope>NUCLEOTIDE SEQUENCE [LARGE SCALE GENOMIC DNA]</scope>
</reference>
<evidence type="ECO:0000256" key="1">
    <source>
        <dbReference type="SAM" id="Phobius"/>
    </source>
</evidence>
<dbReference type="RefSeq" id="XP_009063873.1">
    <property type="nucleotide sequence ID" value="XM_009065625.1"/>
</dbReference>
<sequence length="244" mass="27551">NVTNHFSVDLTPSNDVLAIWTVVYVWHFLVLLYCVVSVCRTTNELKPVYSNPTLLSCFFFMYLSISYLATLGWVFVWDRTHLTASTVIIFLATASLHMALIVSYRKLDKCTKRLRNEGRGRERWFVIIIVQNGVAGYAAWTAIIFYINLAVCVVYWDAVPSGESIASLVCLLILATHYLIYVLTDLTVLDRFSGYVLSPYIVIIAAVIGMLKRNFKPGTTNGIVIIIFLTLSIVCAIIKCIRMI</sequence>
<keyword evidence="1" id="KW-1133">Transmembrane helix</keyword>
<keyword evidence="1" id="KW-0812">Transmembrane</keyword>
<dbReference type="PANTHER" id="PTHR33802:SF1">
    <property type="entry name" value="XK-RELATED PROTEIN"/>
    <property type="match status" value="1"/>
</dbReference>
<dbReference type="PANTHER" id="PTHR33802">
    <property type="entry name" value="SI:CH211-161H7.5-RELATED"/>
    <property type="match status" value="1"/>
</dbReference>
<dbReference type="OrthoDB" id="6117257at2759"/>